<proteinExistence type="predicted"/>
<protein>
    <recommendedName>
        <fullName evidence="2">Helix-turn-helix domain containing protein</fullName>
    </recommendedName>
</protein>
<gene>
    <name evidence="1" type="ORF">UFOVP787_185</name>
</gene>
<evidence type="ECO:0008006" key="2">
    <source>
        <dbReference type="Google" id="ProtNLM"/>
    </source>
</evidence>
<evidence type="ECO:0000313" key="1">
    <source>
        <dbReference type="EMBL" id="CAB4162928.1"/>
    </source>
</evidence>
<accession>A0A6J5P0Q1</accession>
<organism evidence="1">
    <name type="scientific">uncultured Caudovirales phage</name>
    <dbReference type="NCBI Taxonomy" id="2100421"/>
    <lineage>
        <taxon>Viruses</taxon>
        <taxon>Duplodnaviria</taxon>
        <taxon>Heunggongvirae</taxon>
        <taxon>Uroviricota</taxon>
        <taxon>Caudoviricetes</taxon>
        <taxon>Peduoviridae</taxon>
        <taxon>Maltschvirus</taxon>
        <taxon>Maltschvirus maltsch</taxon>
    </lineage>
</organism>
<name>A0A6J5P0Q1_9CAUD</name>
<reference evidence="1" key="1">
    <citation type="submission" date="2020-04" db="EMBL/GenBank/DDBJ databases">
        <authorList>
            <person name="Chiriac C."/>
            <person name="Salcher M."/>
            <person name="Ghai R."/>
            <person name="Kavagutti S V."/>
        </authorList>
    </citation>
    <scope>NUCLEOTIDE SEQUENCE</scope>
</reference>
<dbReference type="EMBL" id="LR796734">
    <property type="protein sequence ID" value="CAB4162928.1"/>
    <property type="molecule type" value="Genomic_DNA"/>
</dbReference>
<sequence length="84" mass="9345">MNKVDRVYEALVVNGEQLTAKQIAARYNVANPYDAVYQIRNQGYAIYLNECKNSKGHVTLKYRHGTPSRELIAAGYKAIAAGLV</sequence>